<evidence type="ECO:0000256" key="5">
    <source>
        <dbReference type="ARBA" id="ARBA00022801"/>
    </source>
</evidence>
<dbReference type="GO" id="GO:0008800">
    <property type="term" value="F:beta-lactamase activity"/>
    <property type="evidence" value="ECO:0007669"/>
    <property type="project" value="UniProtKB-EC"/>
</dbReference>
<evidence type="ECO:0000256" key="7">
    <source>
        <dbReference type="SAM" id="SignalP"/>
    </source>
</evidence>
<dbReference type="Proteomes" id="UP000295645">
    <property type="component" value="Unassembled WGS sequence"/>
</dbReference>
<feature type="signal peptide" evidence="7">
    <location>
        <begin position="1"/>
        <end position="34"/>
    </location>
</feature>
<dbReference type="OrthoDB" id="9762883at2"/>
<feature type="domain" description="Penicillin-binding protein transpeptidase" evidence="8">
    <location>
        <begin position="68"/>
        <end position="284"/>
    </location>
</feature>
<evidence type="ECO:0000259" key="8">
    <source>
        <dbReference type="Pfam" id="PF00905"/>
    </source>
</evidence>
<dbReference type="PANTHER" id="PTHR30627">
    <property type="entry name" value="PEPTIDOGLYCAN D,D-TRANSPEPTIDASE"/>
    <property type="match status" value="1"/>
</dbReference>
<comment type="catalytic activity">
    <reaction evidence="1">
        <text>a beta-lactam + H2O = a substituted beta-amino acid</text>
        <dbReference type="Rhea" id="RHEA:20401"/>
        <dbReference type="ChEBI" id="CHEBI:15377"/>
        <dbReference type="ChEBI" id="CHEBI:35627"/>
        <dbReference type="ChEBI" id="CHEBI:140347"/>
        <dbReference type="EC" id="3.5.2.6"/>
    </reaction>
</comment>
<keyword evidence="6" id="KW-0046">Antibiotic resistance</keyword>
<evidence type="ECO:0000313" key="10">
    <source>
        <dbReference type="Proteomes" id="UP000295645"/>
    </source>
</evidence>
<name>A0A4R3YY78_9GAMM</name>
<gene>
    <name evidence="9" type="ORF">EC912_102654</name>
</gene>
<keyword evidence="4 7" id="KW-0732">Signal</keyword>
<dbReference type="AlphaFoldDB" id="A0A4R3YY78"/>
<evidence type="ECO:0000313" key="9">
    <source>
        <dbReference type="EMBL" id="TCV96303.1"/>
    </source>
</evidence>
<dbReference type="EMBL" id="SMCS01000002">
    <property type="protein sequence ID" value="TCV96303.1"/>
    <property type="molecule type" value="Genomic_DNA"/>
</dbReference>
<sequence>MLPAPAPKDLMTMRRLFLWIPALFLTLAAGHAHAASRREHPEWAPIFDDAGLRGTIVVYDERNDTYDVFDAERAKHRYLPASTFKLFNAMVALDTGAVKDEYETVPWDGTVRTLSGPPKTEWNRPNSLASGMRYSTVWFYREMARRAGEPRMRDWLHRVGYGNEKIEGGIDDFWLNDTLRISAEEQVAFLRRLADGTLPFSARAQETVRRIAITESQPTYVLHAKTGMATEGAQNASKGKKSDGLGWYVGWVESNGRRWFFASNIDIVKPEDVDKRVEVAKRILAIEGALPH</sequence>
<dbReference type="Pfam" id="PF00905">
    <property type="entry name" value="Transpeptidase"/>
    <property type="match status" value="1"/>
</dbReference>
<dbReference type="SUPFAM" id="SSF56601">
    <property type="entry name" value="beta-lactamase/transpeptidase-like"/>
    <property type="match status" value="1"/>
</dbReference>
<dbReference type="GO" id="GO:0046677">
    <property type="term" value="P:response to antibiotic"/>
    <property type="evidence" value="ECO:0007669"/>
    <property type="project" value="UniProtKB-KW"/>
</dbReference>
<accession>A0A4R3YY78</accession>
<dbReference type="EC" id="3.5.2.6" evidence="3"/>
<dbReference type="Gene3D" id="3.40.710.10">
    <property type="entry name" value="DD-peptidase/beta-lactamase superfamily"/>
    <property type="match status" value="1"/>
</dbReference>
<proteinExistence type="inferred from homology"/>
<reference evidence="9 10" key="1">
    <citation type="submission" date="2019-03" db="EMBL/GenBank/DDBJ databases">
        <title>Above-ground endophytic microbial communities from plants in different locations in the United States.</title>
        <authorList>
            <person name="Frank C."/>
        </authorList>
    </citation>
    <scope>NUCLEOTIDE SEQUENCE [LARGE SCALE GENOMIC DNA]</scope>
    <source>
        <strain evidence="9 10">LP_13_YM</strain>
    </source>
</reference>
<dbReference type="GO" id="GO:0005886">
    <property type="term" value="C:plasma membrane"/>
    <property type="evidence" value="ECO:0007669"/>
    <property type="project" value="TreeGrafter"/>
</dbReference>
<comment type="caution">
    <text evidence="9">The sequence shown here is derived from an EMBL/GenBank/DDBJ whole genome shotgun (WGS) entry which is preliminary data.</text>
</comment>
<comment type="similarity">
    <text evidence="2">Belongs to the class-D beta-lactamase family.</text>
</comment>
<evidence type="ECO:0000256" key="1">
    <source>
        <dbReference type="ARBA" id="ARBA00001526"/>
    </source>
</evidence>
<evidence type="ECO:0000256" key="3">
    <source>
        <dbReference type="ARBA" id="ARBA00012865"/>
    </source>
</evidence>
<feature type="chain" id="PRO_5020290473" description="beta-lactamase" evidence="7">
    <location>
        <begin position="35"/>
        <end position="292"/>
    </location>
</feature>
<protein>
    <recommendedName>
        <fullName evidence="3">beta-lactamase</fullName>
        <ecNumber evidence="3">3.5.2.6</ecNumber>
    </recommendedName>
</protein>
<evidence type="ECO:0000256" key="2">
    <source>
        <dbReference type="ARBA" id="ARBA00007898"/>
    </source>
</evidence>
<dbReference type="InterPro" id="IPR001460">
    <property type="entry name" value="PCN-bd_Tpept"/>
</dbReference>
<organism evidence="9 10">
    <name type="scientific">Luteibacter rhizovicinus</name>
    <dbReference type="NCBI Taxonomy" id="242606"/>
    <lineage>
        <taxon>Bacteria</taxon>
        <taxon>Pseudomonadati</taxon>
        <taxon>Pseudomonadota</taxon>
        <taxon>Gammaproteobacteria</taxon>
        <taxon>Lysobacterales</taxon>
        <taxon>Rhodanobacteraceae</taxon>
        <taxon>Luteibacter</taxon>
    </lineage>
</organism>
<evidence type="ECO:0000256" key="4">
    <source>
        <dbReference type="ARBA" id="ARBA00022729"/>
    </source>
</evidence>
<dbReference type="NCBIfam" id="NF012161">
    <property type="entry name" value="bla_class_D_main"/>
    <property type="match status" value="1"/>
</dbReference>
<dbReference type="PANTHER" id="PTHR30627:SF6">
    <property type="entry name" value="BETA-LACTAMASE YBXI-RELATED"/>
    <property type="match status" value="1"/>
</dbReference>
<dbReference type="GO" id="GO:0008658">
    <property type="term" value="F:penicillin binding"/>
    <property type="evidence" value="ECO:0007669"/>
    <property type="project" value="InterPro"/>
</dbReference>
<dbReference type="InterPro" id="IPR050515">
    <property type="entry name" value="Beta-lactam/transpept"/>
</dbReference>
<keyword evidence="10" id="KW-1185">Reference proteome</keyword>
<keyword evidence="5" id="KW-0378">Hydrolase</keyword>
<evidence type="ECO:0000256" key="6">
    <source>
        <dbReference type="ARBA" id="ARBA00023251"/>
    </source>
</evidence>
<dbReference type="GO" id="GO:0071555">
    <property type="term" value="P:cell wall organization"/>
    <property type="evidence" value="ECO:0007669"/>
    <property type="project" value="TreeGrafter"/>
</dbReference>
<dbReference type="InterPro" id="IPR012338">
    <property type="entry name" value="Beta-lactam/transpept-like"/>
</dbReference>